<proteinExistence type="predicted"/>
<dbReference type="EMBL" id="KL367603">
    <property type="protein sequence ID" value="KFD62077.1"/>
    <property type="molecule type" value="Genomic_DNA"/>
</dbReference>
<dbReference type="Pfam" id="PF14223">
    <property type="entry name" value="Retrotran_gag_2"/>
    <property type="match status" value="1"/>
</dbReference>
<dbReference type="AlphaFoldDB" id="A0A085MXY1"/>
<organism evidence="1">
    <name type="scientific">Trichuris suis</name>
    <name type="common">pig whipworm</name>
    <dbReference type="NCBI Taxonomy" id="68888"/>
    <lineage>
        <taxon>Eukaryota</taxon>
        <taxon>Metazoa</taxon>
        <taxon>Ecdysozoa</taxon>
        <taxon>Nematoda</taxon>
        <taxon>Enoplea</taxon>
        <taxon>Dorylaimia</taxon>
        <taxon>Trichinellida</taxon>
        <taxon>Trichuridae</taxon>
        <taxon>Trichuris</taxon>
    </lineage>
</organism>
<sequence>MSTSEVKVDIEKLTGKKNWEFWKANVRLLLEFHDLLGVVDGTEKCQVYSEAEAATAGAMDELKKFKRKHTHAKLLITTNIEKDMRRKLGVVKRAKEMWDRLVSICEQSSGYRLDRLSTEFFSARKDPSVSYIEYIAIVQRMFHHLCEEMQK</sequence>
<evidence type="ECO:0008006" key="2">
    <source>
        <dbReference type="Google" id="ProtNLM"/>
    </source>
</evidence>
<protein>
    <recommendedName>
        <fullName evidence="2">DUF4219 domain-containing protein</fullName>
    </recommendedName>
</protein>
<gene>
    <name evidence="1" type="ORF">M514_25796</name>
</gene>
<reference evidence="1" key="1">
    <citation type="journal article" date="2014" name="Nat. Genet.">
        <title>Genome and transcriptome of the porcine whipworm Trichuris suis.</title>
        <authorList>
            <person name="Jex A.R."/>
            <person name="Nejsum P."/>
            <person name="Schwarz E.M."/>
            <person name="Hu L."/>
            <person name="Young N.D."/>
            <person name="Hall R.S."/>
            <person name="Korhonen P.K."/>
            <person name="Liao S."/>
            <person name="Thamsborg S."/>
            <person name="Xia J."/>
            <person name="Xu P."/>
            <person name="Wang S."/>
            <person name="Scheerlinck J.P."/>
            <person name="Hofmann A."/>
            <person name="Sternberg P.W."/>
            <person name="Wang J."/>
            <person name="Gasser R.B."/>
        </authorList>
    </citation>
    <scope>NUCLEOTIDE SEQUENCE [LARGE SCALE GENOMIC DNA]</scope>
    <source>
        <strain evidence="1">DCEP-RM93F</strain>
    </source>
</reference>
<dbReference type="Proteomes" id="UP000030758">
    <property type="component" value="Unassembled WGS sequence"/>
</dbReference>
<evidence type="ECO:0000313" key="1">
    <source>
        <dbReference type="EMBL" id="KFD62077.1"/>
    </source>
</evidence>
<name>A0A085MXY1_9BILA</name>
<accession>A0A085MXY1</accession>